<organism evidence="2 3">
    <name type="scientific">Kipferlia bialata</name>
    <dbReference type="NCBI Taxonomy" id="797122"/>
    <lineage>
        <taxon>Eukaryota</taxon>
        <taxon>Metamonada</taxon>
        <taxon>Carpediemonas-like organisms</taxon>
        <taxon>Kipferlia</taxon>
    </lineage>
</organism>
<dbReference type="AlphaFoldDB" id="A0A9K3GQ73"/>
<dbReference type="InterPro" id="IPR005061">
    <property type="entry name" value="Ist1"/>
</dbReference>
<dbReference type="PANTHER" id="PTHR12161:SF5">
    <property type="entry name" value="IST1 HOMOLOG"/>
    <property type="match status" value="1"/>
</dbReference>
<dbReference type="Gene3D" id="1.20.1260.60">
    <property type="entry name" value="Vacuolar protein sorting-associated protein Ist1"/>
    <property type="match status" value="1"/>
</dbReference>
<dbReference type="GO" id="GO:0015031">
    <property type="term" value="P:protein transport"/>
    <property type="evidence" value="ECO:0007669"/>
    <property type="project" value="InterPro"/>
</dbReference>
<feature type="non-terminal residue" evidence="2">
    <location>
        <position position="1"/>
    </location>
</feature>
<gene>
    <name evidence="2" type="ORF">KIPB_013365</name>
</gene>
<dbReference type="Proteomes" id="UP000265618">
    <property type="component" value="Unassembled WGS sequence"/>
</dbReference>
<protein>
    <submittedName>
        <fullName evidence="2">Uncharacterized protein</fullName>
    </submittedName>
</protein>
<name>A0A9K3GQ73_9EUKA</name>
<comment type="similarity">
    <text evidence="1">Belongs to the IST1 family.</text>
</comment>
<dbReference type="Pfam" id="PF03398">
    <property type="entry name" value="Ist1"/>
    <property type="match status" value="1"/>
</dbReference>
<proteinExistence type="inferred from homology"/>
<dbReference type="OrthoDB" id="29853at2759"/>
<evidence type="ECO:0000313" key="3">
    <source>
        <dbReference type="Proteomes" id="UP000265618"/>
    </source>
</evidence>
<evidence type="ECO:0000256" key="1">
    <source>
        <dbReference type="ARBA" id="ARBA00005536"/>
    </source>
</evidence>
<dbReference type="InterPro" id="IPR042277">
    <property type="entry name" value="IST1-like"/>
</dbReference>
<sequence length="104" mass="12035">YLVKSSIVRMQTSRNLRTNIIAKQKREIGDLLAAEKHELAKIKCDAMIREECFVEAYDILETYLERIQASMYLIHPDKHTKTPPDAIEDSLRSVVWAAPYAENK</sequence>
<dbReference type="EMBL" id="BDIP01006304">
    <property type="protein sequence ID" value="GIQ90536.1"/>
    <property type="molecule type" value="Genomic_DNA"/>
</dbReference>
<dbReference type="PANTHER" id="PTHR12161">
    <property type="entry name" value="IST1 FAMILY MEMBER"/>
    <property type="match status" value="1"/>
</dbReference>
<evidence type="ECO:0000313" key="2">
    <source>
        <dbReference type="EMBL" id="GIQ90536.1"/>
    </source>
</evidence>
<comment type="caution">
    <text evidence="2">The sequence shown here is derived from an EMBL/GenBank/DDBJ whole genome shotgun (WGS) entry which is preliminary data.</text>
</comment>
<reference evidence="2 3" key="1">
    <citation type="journal article" date="2018" name="PLoS ONE">
        <title>The draft genome of Kipferlia bialata reveals reductive genome evolution in fornicate parasites.</title>
        <authorList>
            <person name="Tanifuji G."/>
            <person name="Takabayashi S."/>
            <person name="Kume K."/>
            <person name="Takagi M."/>
            <person name="Nakayama T."/>
            <person name="Kamikawa R."/>
            <person name="Inagaki Y."/>
            <person name="Hashimoto T."/>
        </authorList>
    </citation>
    <scope>NUCLEOTIDE SEQUENCE [LARGE SCALE GENOMIC DNA]</scope>
    <source>
        <strain evidence="2">NY0173</strain>
    </source>
</reference>
<keyword evidence="3" id="KW-1185">Reference proteome</keyword>
<accession>A0A9K3GQ73</accession>